<evidence type="ECO:0000256" key="1">
    <source>
        <dbReference type="SAM" id="Phobius"/>
    </source>
</evidence>
<dbReference type="InterPro" id="IPR034018">
    <property type="entry name" value="TNFRSF18_N"/>
</dbReference>
<dbReference type="SUPFAM" id="SSF57586">
    <property type="entry name" value="TNF receptor-like"/>
    <property type="match status" value="1"/>
</dbReference>
<dbReference type="InterPro" id="IPR001368">
    <property type="entry name" value="TNFR/NGFR_Cys_rich_reg"/>
</dbReference>
<dbReference type="KEGG" id="pcw:110201092"/>
<feature type="transmembrane region" description="Helical" evidence="1">
    <location>
        <begin position="173"/>
        <end position="197"/>
    </location>
</feature>
<keyword evidence="4" id="KW-1185">Reference proteome</keyword>
<dbReference type="SMART" id="SM00208">
    <property type="entry name" value="TNFR"/>
    <property type="match status" value="3"/>
</dbReference>
<gene>
    <name evidence="5" type="primary">TNFRSF18</name>
</gene>
<feature type="domain" description="TNFR-Cys" evidence="3">
    <location>
        <begin position="76"/>
        <end position="114"/>
    </location>
</feature>
<keyword evidence="1" id="KW-0812">Transmembrane</keyword>
<accession>A0A6P5JM63</accession>
<dbReference type="CTD" id="8784"/>
<protein>
    <submittedName>
        <fullName evidence="5">Tumor necrosis factor receptor superfamily member 18 isoform X1</fullName>
    </submittedName>
</protein>
<dbReference type="GeneID" id="110201092"/>
<keyword evidence="5" id="KW-0675">Receptor</keyword>
<dbReference type="GO" id="GO:0045785">
    <property type="term" value="P:positive regulation of cell adhesion"/>
    <property type="evidence" value="ECO:0007669"/>
    <property type="project" value="TreeGrafter"/>
</dbReference>
<dbReference type="GO" id="GO:0009897">
    <property type="term" value="C:external side of plasma membrane"/>
    <property type="evidence" value="ECO:0007669"/>
    <property type="project" value="TreeGrafter"/>
</dbReference>
<feature type="domain" description="TNFR-Cys" evidence="3">
    <location>
        <begin position="117"/>
        <end position="155"/>
    </location>
</feature>
<keyword evidence="2" id="KW-0732">Signal</keyword>
<evidence type="ECO:0000313" key="4">
    <source>
        <dbReference type="Proteomes" id="UP000515140"/>
    </source>
</evidence>
<dbReference type="InParanoid" id="A0A6P5JM63"/>
<dbReference type="FunCoup" id="A0A6P5JM63">
    <property type="interactions" value="598"/>
</dbReference>
<dbReference type="InterPro" id="IPR053107">
    <property type="entry name" value="TNFRSF18"/>
</dbReference>
<dbReference type="InterPro" id="IPR022318">
    <property type="entry name" value="TNFR_18"/>
</dbReference>
<dbReference type="PRINTS" id="PR01968">
    <property type="entry name" value="TNFACTORR18"/>
</dbReference>
<name>A0A6P5JM63_PHACI</name>
<dbReference type="RefSeq" id="XP_020832256.1">
    <property type="nucleotide sequence ID" value="XM_020976597.1"/>
</dbReference>
<dbReference type="GO" id="GO:0043066">
    <property type="term" value="P:negative regulation of apoptotic process"/>
    <property type="evidence" value="ECO:0007669"/>
    <property type="project" value="InterPro"/>
</dbReference>
<dbReference type="OMA" id="DTCSCQF"/>
<evidence type="ECO:0000259" key="3">
    <source>
        <dbReference type="SMART" id="SM00208"/>
    </source>
</evidence>
<evidence type="ECO:0000256" key="2">
    <source>
        <dbReference type="SAM" id="SignalP"/>
    </source>
</evidence>
<reference evidence="5" key="1">
    <citation type="submission" date="2025-08" db="UniProtKB">
        <authorList>
            <consortium name="RefSeq"/>
        </authorList>
    </citation>
    <scope>IDENTIFICATION</scope>
    <source>
        <tissue evidence="5">Spleen</tissue>
    </source>
</reference>
<dbReference type="PANTHER" id="PTHR47388">
    <property type="entry name" value="TUMOR NECROSIS FACTOR RECEPTOR SUPERFAMILY MEMBER 18"/>
    <property type="match status" value="1"/>
</dbReference>
<dbReference type="Gene3D" id="2.10.50.10">
    <property type="entry name" value="Tumor Necrosis Factor Receptor, subunit A, domain 2"/>
    <property type="match status" value="1"/>
</dbReference>
<dbReference type="PANTHER" id="PTHR47388:SF1">
    <property type="entry name" value="TUMOR NECROSIS FACTOR RECEPTOR SUPERFAMILY MEMBER 18"/>
    <property type="match status" value="1"/>
</dbReference>
<feature type="chain" id="PRO_5027597099" evidence="2">
    <location>
        <begin position="27"/>
        <end position="247"/>
    </location>
</feature>
<dbReference type="CDD" id="cd13417">
    <property type="entry name" value="TNFRSF18"/>
    <property type="match status" value="1"/>
</dbReference>
<dbReference type="Proteomes" id="UP000515140">
    <property type="component" value="Unplaced"/>
</dbReference>
<keyword evidence="1" id="KW-1133">Transmembrane helix</keyword>
<feature type="signal peptide" evidence="2">
    <location>
        <begin position="1"/>
        <end position="26"/>
    </location>
</feature>
<evidence type="ECO:0000313" key="5">
    <source>
        <dbReference type="RefSeq" id="XP_020832256.1"/>
    </source>
</evidence>
<organism evidence="4 5">
    <name type="scientific">Phascolarctos cinereus</name>
    <name type="common">Koala</name>
    <dbReference type="NCBI Taxonomy" id="38626"/>
    <lineage>
        <taxon>Eukaryota</taxon>
        <taxon>Metazoa</taxon>
        <taxon>Chordata</taxon>
        <taxon>Craniata</taxon>
        <taxon>Vertebrata</taxon>
        <taxon>Euteleostomi</taxon>
        <taxon>Mammalia</taxon>
        <taxon>Metatheria</taxon>
        <taxon>Diprotodontia</taxon>
        <taxon>Phascolarctidae</taxon>
        <taxon>Phascolarctos</taxon>
    </lineage>
</organism>
<dbReference type="GO" id="GO:0005031">
    <property type="term" value="F:tumor necrosis factor receptor activity"/>
    <property type="evidence" value="ECO:0007669"/>
    <property type="project" value="InterPro"/>
</dbReference>
<sequence>MVMAAGVAWVVGAWWGVFLLCRRGQGEDQVPGLDRSTSAHCGPGEFLHQEANVLRCCSLCNSSKACPSHQLRACTCAMPGEFCEDSECKSCMKHTCSPGQQVLIHGKFVFGFTCEDCEDGTYSDGIDGKCLPWTDCAREGFLTVRPGNRTHNVLCGMAPLPGTGLSNSYSMPLAILTGLATITFVLVIIQLALHILWVKKEPFTKDREAILPLGPGPPDDICNCPFPEEEWGEKTAEDKAQMGHPWV</sequence>
<proteinExistence type="predicted"/>
<feature type="domain" description="TNFR-Cys" evidence="3">
    <location>
        <begin position="41"/>
        <end position="74"/>
    </location>
</feature>
<dbReference type="AlphaFoldDB" id="A0A6P5JM63"/>
<keyword evidence="1" id="KW-0472">Membrane</keyword>